<feature type="region of interest" description="Disordered" evidence="1">
    <location>
        <begin position="128"/>
        <end position="203"/>
    </location>
</feature>
<comment type="caution">
    <text evidence="4">The sequence shown here is derived from an EMBL/GenBank/DDBJ whole genome shotgun (WGS) entry which is preliminary data.</text>
</comment>
<dbReference type="Pfam" id="PF18347">
    <property type="entry name" value="DUF5606"/>
    <property type="match status" value="1"/>
</dbReference>
<feature type="domain" description="DUF5606" evidence="2">
    <location>
        <begin position="5"/>
        <end position="49"/>
    </location>
</feature>
<reference evidence="4 5" key="1">
    <citation type="submission" date="2022-02" db="EMBL/GenBank/DDBJ databases">
        <authorList>
            <person name="Min J."/>
        </authorList>
    </citation>
    <scope>NUCLEOTIDE SEQUENCE [LARGE SCALE GENOMIC DNA]</scope>
    <source>
        <strain evidence="4 5">GR10-1</strain>
    </source>
</reference>
<feature type="compositionally biased region" description="Acidic residues" evidence="1">
    <location>
        <begin position="129"/>
        <end position="139"/>
    </location>
</feature>
<dbReference type="EMBL" id="JAKWBL010000004">
    <property type="protein sequence ID" value="MCH5600258.1"/>
    <property type="molecule type" value="Genomic_DNA"/>
</dbReference>
<dbReference type="InterPro" id="IPR041218">
    <property type="entry name" value="DUF5606"/>
</dbReference>
<evidence type="ECO:0000259" key="2">
    <source>
        <dbReference type="Pfam" id="PF18347"/>
    </source>
</evidence>
<keyword evidence="5" id="KW-1185">Reference proteome</keyword>
<dbReference type="Gene3D" id="2.30.30.730">
    <property type="match status" value="1"/>
</dbReference>
<organism evidence="4 5">
    <name type="scientific">Niabella ginsengisoli</name>
    <dbReference type="NCBI Taxonomy" id="522298"/>
    <lineage>
        <taxon>Bacteria</taxon>
        <taxon>Pseudomonadati</taxon>
        <taxon>Bacteroidota</taxon>
        <taxon>Chitinophagia</taxon>
        <taxon>Chitinophagales</taxon>
        <taxon>Chitinophagaceae</taxon>
        <taxon>Niabella</taxon>
    </lineage>
</organism>
<dbReference type="InterPro" id="IPR049281">
    <property type="entry name" value="BVU_3817-like_C_sf"/>
</dbReference>
<dbReference type="RefSeq" id="WP_240832264.1">
    <property type="nucleotide sequence ID" value="NZ_JAKWBL010000004.1"/>
</dbReference>
<gene>
    <name evidence="4" type="ORF">MKP09_21210</name>
</gene>
<protein>
    <submittedName>
        <fullName evidence="4">DUF5606 domain-containing protein</fullName>
    </submittedName>
</protein>
<dbReference type="InterPro" id="IPR049280">
    <property type="entry name" value="DUF6852"/>
</dbReference>
<dbReference type="Proteomes" id="UP001202248">
    <property type="component" value="Unassembled WGS sequence"/>
</dbReference>
<proteinExistence type="predicted"/>
<dbReference type="InterPro" id="IPR049282">
    <property type="entry name" value="BVU_3817_N_sf"/>
</dbReference>
<evidence type="ECO:0000313" key="4">
    <source>
        <dbReference type="EMBL" id="MCH5600258.1"/>
    </source>
</evidence>
<feature type="domain" description="DUF6852" evidence="3">
    <location>
        <begin position="52"/>
        <end position="117"/>
    </location>
</feature>
<evidence type="ECO:0000259" key="3">
    <source>
        <dbReference type="Pfam" id="PF21186"/>
    </source>
</evidence>
<dbReference type="Pfam" id="PF21186">
    <property type="entry name" value="DUF6852"/>
    <property type="match status" value="1"/>
</dbReference>
<feature type="compositionally biased region" description="Basic residues" evidence="1">
    <location>
        <begin position="185"/>
        <end position="203"/>
    </location>
</feature>
<evidence type="ECO:0000256" key="1">
    <source>
        <dbReference type="SAM" id="MobiDB-lite"/>
    </source>
</evidence>
<name>A0ABS9SPH8_9BACT</name>
<evidence type="ECO:0000313" key="5">
    <source>
        <dbReference type="Proteomes" id="UP001202248"/>
    </source>
</evidence>
<dbReference type="Gene3D" id="1.10.10.1650">
    <property type="match status" value="1"/>
</dbReference>
<sequence length="203" mass="22583">MEYYKLVAVTGLPGLYELVSSKKDGAIVRSLQDKSTRFASTRIHQFSHLESIEIYTTEDNVNLVEVFNAMEKDSTALPDAKDDKAVKAYFQKVYPEMDFDRVYNSDMKKIVKWFEILKKNDVELKLSEPTEEENEEEVVAEAPTEEAATEKPKKAAAKKSAKASSDKTAEAATDEAAATEEKPKAAPKKAPAKKKAAAKKKAE</sequence>
<accession>A0ABS9SPH8</accession>